<dbReference type="PANTHER" id="PTHR31900:SF30">
    <property type="entry name" value="SUPERFAMILY PROTEIN, PUTATIVE-RELATED"/>
    <property type="match status" value="1"/>
</dbReference>
<dbReference type="Pfam" id="PF08387">
    <property type="entry name" value="FBD"/>
    <property type="match status" value="1"/>
</dbReference>
<proteinExistence type="predicted"/>
<organism evidence="2 3">
    <name type="scientific">Lupinus luteus</name>
    <name type="common">European yellow lupine</name>
    <dbReference type="NCBI Taxonomy" id="3873"/>
    <lineage>
        <taxon>Eukaryota</taxon>
        <taxon>Viridiplantae</taxon>
        <taxon>Streptophyta</taxon>
        <taxon>Embryophyta</taxon>
        <taxon>Tracheophyta</taxon>
        <taxon>Spermatophyta</taxon>
        <taxon>Magnoliopsida</taxon>
        <taxon>eudicotyledons</taxon>
        <taxon>Gunneridae</taxon>
        <taxon>Pentapetalae</taxon>
        <taxon>rosids</taxon>
        <taxon>fabids</taxon>
        <taxon>Fabales</taxon>
        <taxon>Fabaceae</taxon>
        <taxon>Papilionoideae</taxon>
        <taxon>50 kb inversion clade</taxon>
        <taxon>genistoids sensu lato</taxon>
        <taxon>core genistoids</taxon>
        <taxon>Genisteae</taxon>
        <taxon>Lupinus</taxon>
    </lineage>
</organism>
<dbReference type="Proteomes" id="UP001497480">
    <property type="component" value="Unassembled WGS sequence"/>
</dbReference>
<dbReference type="SUPFAM" id="SSF52047">
    <property type="entry name" value="RNI-like"/>
    <property type="match status" value="1"/>
</dbReference>
<dbReference type="AlphaFoldDB" id="A0AAV1XR39"/>
<dbReference type="Gene3D" id="1.20.1280.50">
    <property type="match status" value="1"/>
</dbReference>
<dbReference type="InterPro" id="IPR053781">
    <property type="entry name" value="F-box_AtFBL13-like"/>
</dbReference>
<sequence>MTQMFNSKTASITLNSEAVRSNMEKEMRIDEKTDFTKDVPDDVLSHILSFLSIDEAVRSSILSKKWTNLWKNTSHIEFNSTKMIRPLSQLLLSRESETTMDHKSITKGVSRYGFLVYRIIFRHSGDLSSCSILHLWKSLVYGEVQSWVEYLFRTKKGMKNLRLECELDNGEMEEYFIFKDDIPKLHFTHGIFATLGSLELINYTINCSNAFVGCKNLKTLKLEKINLDDENINDILYNCVVLENFTLNESTGFNKLIIMNESLKVLKLQGLCVDELKISCENLQVLLLDSIICPTNAASIYTPNLTTFSSYFYSIFGKMHGVDEGHSIVKACEILQHSSLVYPSCNIFKNLSTLSMDLDLNHIRDSKDLCFVLQLCTSLQVLEICLPDLENPIIGSSNDYDFPYHKSMFWEKQELYNCVYSKLKFVYIKEFKGNELEVEFVKYLIARATMMKKVTIFCNNLIQNAENMFSLPRASTKLSIDFKH</sequence>
<dbReference type="SUPFAM" id="SSF81383">
    <property type="entry name" value="F-box domain"/>
    <property type="match status" value="1"/>
</dbReference>
<accession>A0AAV1XR39</accession>
<dbReference type="PANTHER" id="PTHR31900">
    <property type="entry name" value="F-BOX/RNI SUPERFAMILY PROTEIN-RELATED"/>
    <property type="match status" value="1"/>
</dbReference>
<gene>
    <name evidence="2" type="ORF">LLUT_LOCUS25370</name>
</gene>
<comment type="caution">
    <text evidence="2">The sequence shown here is derived from an EMBL/GenBank/DDBJ whole genome shotgun (WGS) entry which is preliminary data.</text>
</comment>
<keyword evidence="3" id="KW-1185">Reference proteome</keyword>
<dbReference type="InterPro" id="IPR050232">
    <property type="entry name" value="FBL13/AtMIF1-like"/>
</dbReference>
<evidence type="ECO:0000313" key="2">
    <source>
        <dbReference type="EMBL" id="CAL0324310.1"/>
    </source>
</evidence>
<dbReference type="Gene3D" id="3.80.10.10">
    <property type="entry name" value="Ribonuclease Inhibitor"/>
    <property type="match status" value="1"/>
</dbReference>
<dbReference type="EMBL" id="CAXHTB010000018">
    <property type="protein sequence ID" value="CAL0324310.1"/>
    <property type="molecule type" value="Genomic_DNA"/>
</dbReference>
<dbReference type="InterPro" id="IPR032675">
    <property type="entry name" value="LRR_dom_sf"/>
</dbReference>
<dbReference type="InterPro" id="IPR001810">
    <property type="entry name" value="F-box_dom"/>
</dbReference>
<dbReference type="PROSITE" id="PS50181">
    <property type="entry name" value="FBOX"/>
    <property type="match status" value="1"/>
</dbReference>
<evidence type="ECO:0000259" key="1">
    <source>
        <dbReference type="PROSITE" id="PS50181"/>
    </source>
</evidence>
<dbReference type="InterPro" id="IPR006566">
    <property type="entry name" value="FBD"/>
</dbReference>
<dbReference type="Pfam" id="PF24758">
    <property type="entry name" value="LRR_At5g56370"/>
    <property type="match status" value="1"/>
</dbReference>
<dbReference type="CDD" id="cd22160">
    <property type="entry name" value="F-box_AtFBL13-like"/>
    <property type="match status" value="1"/>
</dbReference>
<dbReference type="SMART" id="SM00256">
    <property type="entry name" value="FBOX"/>
    <property type="match status" value="1"/>
</dbReference>
<evidence type="ECO:0000313" key="3">
    <source>
        <dbReference type="Proteomes" id="UP001497480"/>
    </source>
</evidence>
<dbReference type="SMART" id="SM00579">
    <property type="entry name" value="FBD"/>
    <property type="match status" value="1"/>
</dbReference>
<dbReference type="InterPro" id="IPR055411">
    <property type="entry name" value="LRR_FXL15/At3g58940/PEG3-like"/>
</dbReference>
<name>A0AAV1XR39_LUPLU</name>
<reference evidence="2 3" key="1">
    <citation type="submission" date="2024-03" db="EMBL/GenBank/DDBJ databases">
        <authorList>
            <person name="Martinez-Hernandez J."/>
        </authorList>
    </citation>
    <scope>NUCLEOTIDE SEQUENCE [LARGE SCALE GENOMIC DNA]</scope>
</reference>
<dbReference type="Pfam" id="PF00646">
    <property type="entry name" value="F-box"/>
    <property type="match status" value="1"/>
</dbReference>
<feature type="domain" description="F-box" evidence="1">
    <location>
        <begin position="33"/>
        <end position="81"/>
    </location>
</feature>
<dbReference type="InterPro" id="IPR036047">
    <property type="entry name" value="F-box-like_dom_sf"/>
</dbReference>
<protein>
    <recommendedName>
        <fullName evidence="1">F-box domain-containing protein</fullName>
    </recommendedName>
</protein>